<dbReference type="Proteomes" id="UP000828390">
    <property type="component" value="Unassembled WGS sequence"/>
</dbReference>
<keyword evidence="2" id="KW-1185">Reference proteome</keyword>
<organism evidence="1 2">
    <name type="scientific">Dreissena polymorpha</name>
    <name type="common">Zebra mussel</name>
    <name type="synonym">Mytilus polymorpha</name>
    <dbReference type="NCBI Taxonomy" id="45954"/>
    <lineage>
        <taxon>Eukaryota</taxon>
        <taxon>Metazoa</taxon>
        <taxon>Spiralia</taxon>
        <taxon>Lophotrochozoa</taxon>
        <taxon>Mollusca</taxon>
        <taxon>Bivalvia</taxon>
        <taxon>Autobranchia</taxon>
        <taxon>Heteroconchia</taxon>
        <taxon>Euheterodonta</taxon>
        <taxon>Imparidentia</taxon>
        <taxon>Neoheterodontei</taxon>
        <taxon>Myida</taxon>
        <taxon>Dreissenoidea</taxon>
        <taxon>Dreissenidae</taxon>
        <taxon>Dreissena</taxon>
    </lineage>
</organism>
<gene>
    <name evidence="1" type="ORF">DPMN_099502</name>
</gene>
<accession>A0A9D4R7Q1</accession>
<dbReference type="GO" id="GO:1904262">
    <property type="term" value="P:negative regulation of TORC1 signaling"/>
    <property type="evidence" value="ECO:0007669"/>
    <property type="project" value="TreeGrafter"/>
</dbReference>
<reference evidence="1" key="1">
    <citation type="journal article" date="2019" name="bioRxiv">
        <title>The Genome of the Zebra Mussel, Dreissena polymorpha: A Resource for Invasive Species Research.</title>
        <authorList>
            <person name="McCartney M.A."/>
            <person name="Auch B."/>
            <person name="Kono T."/>
            <person name="Mallez S."/>
            <person name="Zhang Y."/>
            <person name="Obille A."/>
            <person name="Becker A."/>
            <person name="Abrahante J.E."/>
            <person name="Garbe J."/>
            <person name="Badalamenti J.P."/>
            <person name="Herman A."/>
            <person name="Mangelson H."/>
            <person name="Liachko I."/>
            <person name="Sullivan S."/>
            <person name="Sone E.D."/>
            <person name="Koren S."/>
            <person name="Silverstein K.A.T."/>
            <person name="Beckman K.B."/>
            <person name="Gohl D.M."/>
        </authorList>
    </citation>
    <scope>NUCLEOTIDE SEQUENCE</scope>
    <source>
        <strain evidence="1">Duluth1</strain>
        <tissue evidence="1">Whole animal</tissue>
    </source>
</reference>
<evidence type="ECO:0000313" key="2">
    <source>
        <dbReference type="Proteomes" id="UP000828390"/>
    </source>
</evidence>
<name>A0A9D4R7Q1_DREPO</name>
<dbReference type="GO" id="GO:0051015">
    <property type="term" value="F:actin filament binding"/>
    <property type="evidence" value="ECO:0007669"/>
    <property type="project" value="TreeGrafter"/>
</dbReference>
<dbReference type="InterPro" id="IPR029982">
    <property type="entry name" value="Kptn"/>
</dbReference>
<dbReference type="GO" id="GO:0030027">
    <property type="term" value="C:lamellipodium"/>
    <property type="evidence" value="ECO:0007669"/>
    <property type="project" value="TreeGrafter"/>
</dbReference>
<evidence type="ECO:0000313" key="1">
    <source>
        <dbReference type="EMBL" id="KAH3856907.1"/>
    </source>
</evidence>
<comment type="caution">
    <text evidence="1">The sequence shown here is derived from an EMBL/GenBank/DDBJ whole genome shotgun (WGS) entry which is preliminary data.</text>
</comment>
<dbReference type="GO" id="GO:0015629">
    <property type="term" value="C:actin cytoskeleton"/>
    <property type="evidence" value="ECO:0007669"/>
    <property type="project" value="InterPro"/>
</dbReference>
<dbReference type="AlphaFoldDB" id="A0A9D4R7Q1"/>
<dbReference type="PANTHER" id="PTHR15435">
    <property type="entry name" value="KICSTOR COMPLEX PROTEIN KAPTIN"/>
    <property type="match status" value="1"/>
</dbReference>
<evidence type="ECO:0008006" key="3">
    <source>
        <dbReference type="Google" id="ProtNLM"/>
    </source>
</evidence>
<proteinExistence type="predicted"/>
<dbReference type="EMBL" id="JAIWYP010000003">
    <property type="protein sequence ID" value="KAH3856907.1"/>
    <property type="molecule type" value="Genomic_DNA"/>
</dbReference>
<dbReference type="GO" id="GO:0007015">
    <property type="term" value="P:actin filament organization"/>
    <property type="evidence" value="ECO:0007669"/>
    <property type="project" value="InterPro"/>
</dbReference>
<protein>
    <recommendedName>
        <fullName evidence="3">Kaptin</fullName>
    </recommendedName>
</protein>
<reference evidence="1" key="2">
    <citation type="submission" date="2020-11" db="EMBL/GenBank/DDBJ databases">
        <authorList>
            <person name="McCartney M.A."/>
            <person name="Auch B."/>
            <person name="Kono T."/>
            <person name="Mallez S."/>
            <person name="Becker A."/>
            <person name="Gohl D.M."/>
            <person name="Silverstein K.A.T."/>
            <person name="Koren S."/>
            <person name="Bechman K.B."/>
            <person name="Herman A."/>
            <person name="Abrahante J.E."/>
            <person name="Garbe J."/>
        </authorList>
    </citation>
    <scope>NUCLEOTIDE SEQUENCE</scope>
    <source>
        <strain evidence="1">Duluth1</strain>
        <tissue evidence="1">Whole animal</tissue>
    </source>
</reference>
<dbReference type="PANTHER" id="PTHR15435:SF2">
    <property type="entry name" value="KICSTOR COMPLEX PROTEIN KAPTIN"/>
    <property type="match status" value="1"/>
</dbReference>
<sequence>MPFHLTHTDIVKGDTQETVFMLSGSDNKVHMYREVNDEHSFKEGETGEHFPELANLPSVVMWLDIRYYDNSKRRITVTGHQDGLLLVSIVIVETLEVEHKYHVEFDNPITYAVTFTITNSVLKPANISTHDDSESTLVPRRPELNILVLSALVPGTIYRDVLKRGLRDHIFLPDSNKFDAILTGCVIDIDFDGENEILIGTYGQEVLAYKLSATKPHRLRKSSSNPENTIDLTTSLPEAQLRRFAEKTDYVTTQKLDLDSRLFRSQEDIPSSVTSDSDFLPLSTSKNTMIPNSHYLPRVQSTRSSPSKDVTGETSCWLLWQRSFPYPVMGINCLDIMGDGMEDLVIVTLKGLHILQPDLGEVANVVLDRLRLLGDQLEARDYESYYGPDSFDGVEERLTQFPFDMPAKEHKSASLHN</sequence>
<dbReference type="GO" id="GO:0034198">
    <property type="term" value="P:cellular response to amino acid starvation"/>
    <property type="evidence" value="ECO:0007669"/>
    <property type="project" value="TreeGrafter"/>
</dbReference>